<dbReference type="OrthoDB" id="511700at2"/>
<reference evidence="3 4" key="1">
    <citation type="submission" date="2018-11" db="EMBL/GenBank/DDBJ databases">
        <title>Deinococcus shelandsis sp. nov., isolated from South Shetland Islands soil of Antarctica.</title>
        <authorList>
            <person name="Tian J."/>
        </authorList>
    </citation>
    <scope>NUCLEOTIDE SEQUENCE [LARGE SCALE GENOMIC DNA]</scope>
    <source>
        <strain evidence="3 4">S14-83T</strain>
    </source>
</reference>
<dbReference type="PANTHER" id="PTHR30251:SF4">
    <property type="entry name" value="SLR1668 PROTEIN"/>
    <property type="match status" value="1"/>
</dbReference>
<accession>A0A3G8YIL1</accession>
<protein>
    <submittedName>
        <fullName evidence="3">Molecular chaperone</fullName>
    </submittedName>
</protein>
<keyword evidence="4" id="KW-1185">Reference proteome</keyword>
<sequence>MKQYLNPVLRLTLGAFLLLSSAALSAQAASLQISPTSLRFDLPQPRAGSLTLSNPSSEPVTVSVELSRWTQTGGEDQFAPTQDVLVNPARFVVPPNGSQIIRVGWRSKALPGSEQAYRMTVQNVPGPSSAGEGIKVQVVLKMNVPLLFTLPTAQPKVSWTLTRQSDQVQLSVQNSGAHFASFNNVTLISGDYKASVGSFAVLAGGLLSFTLPSAVAALTGGTAAQINYDAQDKSKVGERETLTLALP</sequence>
<proteinExistence type="predicted"/>
<dbReference type="Pfam" id="PF00345">
    <property type="entry name" value="PapD_N"/>
    <property type="match status" value="1"/>
</dbReference>
<dbReference type="InterPro" id="IPR013783">
    <property type="entry name" value="Ig-like_fold"/>
</dbReference>
<dbReference type="PANTHER" id="PTHR30251">
    <property type="entry name" value="PILUS ASSEMBLY CHAPERONE"/>
    <property type="match status" value="1"/>
</dbReference>
<dbReference type="InterPro" id="IPR016147">
    <property type="entry name" value="Pili_assmbl_chaperone_N"/>
</dbReference>
<feature type="signal peptide" evidence="1">
    <location>
        <begin position="1"/>
        <end position="28"/>
    </location>
</feature>
<organism evidence="3 4">
    <name type="scientific">Deinococcus psychrotolerans</name>
    <dbReference type="NCBI Taxonomy" id="2489213"/>
    <lineage>
        <taxon>Bacteria</taxon>
        <taxon>Thermotogati</taxon>
        <taxon>Deinococcota</taxon>
        <taxon>Deinococci</taxon>
        <taxon>Deinococcales</taxon>
        <taxon>Deinococcaceae</taxon>
        <taxon>Deinococcus</taxon>
    </lineage>
</organism>
<dbReference type="GO" id="GO:0071555">
    <property type="term" value="P:cell wall organization"/>
    <property type="evidence" value="ECO:0007669"/>
    <property type="project" value="InterPro"/>
</dbReference>
<gene>
    <name evidence="3" type="ORF">EHF33_14380</name>
</gene>
<dbReference type="RefSeq" id="WP_124873417.1">
    <property type="nucleotide sequence ID" value="NZ_CP034184.1"/>
</dbReference>
<dbReference type="SUPFAM" id="SSF49354">
    <property type="entry name" value="PapD-like"/>
    <property type="match status" value="1"/>
</dbReference>
<dbReference type="InterPro" id="IPR008962">
    <property type="entry name" value="PapD-like_sf"/>
</dbReference>
<dbReference type="Proteomes" id="UP000276417">
    <property type="component" value="Chromosome 2"/>
</dbReference>
<dbReference type="KEGG" id="dph:EHF33_14380"/>
<feature type="chain" id="PRO_5018178775" evidence="1">
    <location>
        <begin position="29"/>
        <end position="247"/>
    </location>
</feature>
<keyword evidence="1" id="KW-0732">Signal</keyword>
<dbReference type="EMBL" id="CP034184">
    <property type="protein sequence ID" value="AZI44097.1"/>
    <property type="molecule type" value="Genomic_DNA"/>
</dbReference>
<evidence type="ECO:0000313" key="4">
    <source>
        <dbReference type="Proteomes" id="UP000276417"/>
    </source>
</evidence>
<dbReference type="InterPro" id="IPR050643">
    <property type="entry name" value="Periplasmic_pilus_chap"/>
</dbReference>
<evidence type="ECO:0000259" key="2">
    <source>
        <dbReference type="Pfam" id="PF00345"/>
    </source>
</evidence>
<dbReference type="Gene3D" id="2.60.40.10">
    <property type="entry name" value="Immunoglobulins"/>
    <property type="match status" value="1"/>
</dbReference>
<evidence type="ECO:0000256" key="1">
    <source>
        <dbReference type="SAM" id="SignalP"/>
    </source>
</evidence>
<evidence type="ECO:0000313" key="3">
    <source>
        <dbReference type="EMBL" id="AZI44097.1"/>
    </source>
</evidence>
<dbReference type="GO" id="GO:0030288">
    <property type="term" value="C:outer membrane-bounded periplasmic space"/>
    <property type="evidence" value="ECO:0007669"/>
    <property type="project" value="InterPro"/>
</dbReference>
<name>A0A3G8YIL1_9DEIO</name>
<dbReference type="AlphaFoldDB" id="A0A3G8YIL1"/>
<feature type="domain" description="Pili assembly chaperone N-terminal" evidence="2">
    <location>
        <begin position="31"/>
        <end position="148"/>
    </location>
</feature>